<evidence type="ECO:0000313" key="2">
    <source>
        <dbReference type="EMBL" id="NUT87359.1"/>
    </source>
</evidence>
<protein>
    <submittedName>
        <fullName evidence="2">2-keto-4-pentenoate hydratase</fullName>
    </submittedName>
</protein>
<name>A0A7Y6DHQ5_9PSED</name>
<dbReference type="InterPro" id="IPR036663">
    <property type="entry name" value="Fumarylacetoacetase_C_sf"/>
</dbReference>
<dbReference type="RefSeq" id="WP_139643001.1">
    <property type="nucleotide sequence ID" value="NZ_JABFMO010000005.1"/>
</dbReference>
<proteinExistence type="predicted"/>
<reference evidence="2 3" key="1">
    <citation type="journal article" date="2020" name="Front. Plant Sci.">
        <title>Isolation of Rhizosphere Bacteria That Improve Quality and Water Stress Tolerance in Greenhouse Ornamentals.</title>
        <authorList>
            <person name="Nordstedt N.P."/>
            <person name="Jones M.L."/>
        </authorList>
    </citation>
    <scope>NUCLEOTIDE SEQUENCE [LARGE SCALE GENOMIC DNA]</scope>
    <source>
        <strain evidence="2 3">C7D2</strain>
    </source>
</reference>
<dbReference type="PANTHER" id="PTHR30143:SF0">
    <property type="entry name" value="2-KETO-4-PENTENOATE HYDRATASE"/>
    <property type="match status" value="1"/>
</dbReference>
<dbReference type="GO" id="GO:0008684">
    <property type="term" value="F:2-oxopent-4-enoate hydratase activity"/>
    <property type="evidence" value="ECO:0007669"/>
    <property type="project" value="TreeGrafter"/>
</dbReference>
<dbReference type="GO" id="GO:0005737">
    <property type="term" value="C:cytoplasm"/>
    <property type="evidence" value="ECO:0007669"/>
    <property type="project" value="TreeGrafter"/>
</dbReference>
<dbReference type="Gene3D" id="3.90.850.10">
    <property type="entry name" value="Fumarylacetoacetase-like, C-terminal domain"/>
    <property type="match status" value="1"/>
</dbReference>
<comment type="caution">
    <text evidence="2">The sequence shown here is derived from an EMBL/GenBank/DDBJ whole genome shotgun (WGS) entry which is preliminary data.</text>
</comment>
<evidence type="ECO:0000256" key="1">
    <source>
        <dbReference type="ARBA" id="ARBA00022797"/>
    </source>
</evidence>
<gene>
    <name evidence="2" type="ORF">HNO91_13070</name>
</gene>
<dbReference type="InterPro" id="IPR050772">
    <property type="entry name" value="Hydratase-Decarb/MhpD_sf"/>
</dbReference>
<dbReference type="SUPFAM" id="SSF56529">
    <property type="entry name" value="FAH"/>
    <property type="match status" value="1"/>
</dbReference>
<accession>A0A7Y6DHQ5</accession>
<dbReference type="Proteomes" id="UP000536720">
    <property type="component" value="Unassembled WGS sequence"/>
</dbReference>
<sequence>MKPWDELPGQLHQATLTARALPPLAPQAFDLSTGYALQREALRQRQARGEQLSGWKVAFAGGAAQKRMGIEEPVLGALTDAMAVEPGGSVDLASLIQPKLEIELACFLGRTLAPGEHSDEAILACVSAVAPAFEIADCRWQGWSFGVGAFLADNAAAALYCVGPRVELEPGQLPHVSYCLERDGVACGNGDTQAREDTPQVNLCWLIRRLLADGQRLEAGQVVLSGALLPPMDIQPAEYRLHMLGTELALVFRADAGAP</sequence>
<evidence type="ECO:0000313" key="3">
    <source>
        <dbReference type="Proteomes" id="UP000536720"/>
    </source>
</evidence>
<dbReference type="PANTHER" id="PTHR30143">
    <property type="entry name" value="ACID HYDRATASE"/>
    <property type="match status" value="1"/>
</dbReference>
<dbReference type="AlphaFoldDB" id="A0A7Y6DHQ5"/>
<keyword evidence="1" id="KW-0058">Aromatic hydrocarbons catabolism</keyword>
<dbReference type="EMBL" id="JABFMR010000009">
    <property type="protein sequence ID" value="NUT87359.1"/>
    <property type="molecule type" value="Genomic_DNA"/>
</dbReference>
<organism evidence="2 3">
    <name type="scientific">Pseudomonas corrugata</name>
    <dbReference type="NCBI Taxonomy" id="47879"/>
    <lineage>
        <taxon>Bacteria</taxon>
        <taxon>Pseudomonadati</taxon>
        <taxon>Pseudomonadota</taxon>
        <taxon>Gammaproteobacteria</taxon>
        <taxon>Pseudomonadales</taxon>
        <taxon>Pseudomonadaceae</taxon>
        <taxon>Pseudomonas</taxon>
    </lineage>
</organism>